<evidence type="ECO:0000313" key="17">
    <source>
        <dbReference type="EMBL" id="RPF27814.1"/>
    </source>
</evidence>
<evidence type="ECO:0000256" key="9">
    <source>
        <dbReference type="ARBA" id="ARBA00022840"/>
    </source>
</evidence>
<dbReference type="CDD" id="cd04413">
    <property type="entry name" value="NDPk_I"/>
    <property type="match status" value="1"/>
</dbReference>
<reference evidence="17 18" key="1">
    <citation type="submission" date="2018-11" db="EMBL/GenBank/DDBJ databases">
        <title>Sequencing the genomes of 1000 actinobacteria strains.</title>
        <authorList>
            <person name="Klenk H.-P."/>
        </authorList>
    </citation>
    <scope>NUCLEOTIDE SEQUENCE [LARGE SCALE GENOMIC DNA]</scope>
    <source>
        <strain evidence="17 18">DSM 14418</strain>
    </source>
</reference>
<dbReference type="NCBIfam" id="NF001908">
    <property type="entry name" value="PRK00668.1"/>
    <property type="match status" value="1"/>
</dbReference>
<keyword evidence="7 12" id="KW-0547">Nucleotide-binding</keyword>
<dbReference type="GO" id="GO:0006241">
    <property type="term" value="P:CTP biosynthetic process"/>
    <property type="evidence" value="ECO:0007669"/>
    <property type="project" value="UniProtKB-UniRule"/>
</dbReference>
<evidence type="ECO:0000256" key="13">
    <source>
        <dbReference type="PROSITE-ProRule" id="PRU00706"/>
    </source>
</evidence>
<dbReference type="GO" id="GO:0006228">
    <property type="term" value="P:UTP biosynthetic process"/>
    <property type="evidence" value="ECO:0007669"/>
    <property type="project" value="UniProtKB-UniRule"/>
</dbReference>
<keyword evidence="6 12" id="KW-0479">Metal-binding</keyword>
<evidence type="ECO:0000259" key="16">
    <source>
        <dbReference type="SMART" id="SM00562"/>
    </source>
</evidence>
<comment type="function">
    <text evidence="12">Major role in the synthesis of nucleoside triphosphates other than ATP. The ATP gamma phosphate is transferred to the NDP beta phosphate via a ping-pong mechanism, using a phosphorylated active-site intermediate.</text>
</comment>
<evidence type="ECO:0000256" key="6">
    <source>
        <dbReference type="ARBA" id="ARBA00022723"/>
    </source>
</evidence>
<gene>
    <name evidence="12" type="primary">ndk</name>
    <name evidence="17" type="ORF">EDD32_2314</name>
</gene>
<comment type="caution">
    <text evidence="17">The sequence shown here is derived from an EMBL/GenBank/DDBJ whole genome shotgun (WGS) entry which is preliminary data.</text>
</comment>
<dbReference type="Pfam" id="PF00334">
    <property type="entry name" value="NDK"/>
    <property type="match status" value="1"/>
</dbReference>
<evidence type="ECO:0000256" key="15">
    <source>
        <dbReference type="RuleBase" id="RU004013"/>
    </source>
</evidence>
<dbReference type="SUPFAM" id="SSF54919">
    <property type="entry name" value="Nucleoside diphosphate kinase, NDK"/>
    <property type="match status" value="1"/>
</dbReference>
<dbReference type="HAMAP" id="MF_00451">
    <property type="entry name" value="NDP_kinase"/>
    <property type="match status" value="1"/>
</dbReference>
<evidence type="ECO:0000256" key="4">
    <source>
        <dbReference type="ARBA" id="ARBA00017632"/>
    </source>
</evidence>
<feature type="binding site" evidence="12 13">
    <location>
        <position position="96"/>
    </location>
    <ligand>
        <name>ATP</name>
        <dbReference type="ChEBI" id="CHEBI:30616"/>
    </ligand>
</feature>
<feature type="binding site" evidence="12 13">
    <location>
        <position position="20"/>
    </location>
    <ligand>
        <name>ATP</name>
        <dbReference type="ChEBI" id="CHEBI:30616"/>
    </ligand>
</feature>
<keyword evidence="12" id="KW-0963">Cytoplasm</keyword>
<keyword evidence="10 12" id="KW-0460">Magnesium</keyword>
<dbReference type="GO" id="GO:0046872">
    <property type="term" value="F:metal ion binding"/>
    <property type="evidence" value="ECO:0007669"/>
    <property type="project" value="UniProtKB-KW"/>
</dbReference>
<keyword evidence="8 12" id="KW-0418">Kinase</keyword>
<evidence type="ECO:0000256" key="10">
    <source>
        <dbReference type="ARBA" id="ARBA00022842"/>
    </source>
</evidence>
<comment type="catalytic activity">
    <reaction evidence="12">
        <text>a ribonucleoside 5'-diphosphate + ATP = a ribonucleoside 5'-triphosphate + ADP</text>
        <dbReference type="Rhea" id="RHEA:18113"/>
        <dbReference type="ChEBI" id="CHEBI:30616"/>
        <dbReference type="ChEBI" id="CHEBI:57930"/>
        <dbReference type="ChEBI" id="CHEBI:61557"/>
        <dbReference type="ChEBI" id="CHEBI:456216"/>
        <dbReference type="EC" id="2.7.4.6"/>
    </reaction>
</comment>
<dbReference type="InterPro" id="IPR001564">
    <property type="entry name" value="Nucleoside_diP_kinase"/>
</dbReference>
<evidence type="ECO:0000256" key="5">
    <source>
        <dbReference type="ARBA" id="ARBA00022679"/>
    </source>
</evidence>
<evidence type="ECO:0000256" key="14">
    <source>
        <dbReference type="RuleBase" id="RU004011"/>
    </source>
</evidence>
<dbReference type="Gene3D" id="3.30.70.141">
    <property type="entry name" value="Nucleoside diphosphate kinase-like domain"/>
    <property type="match status" value="1"/>
</dbReference>
<protein>
    <recommendedName>
        <fullName evidence="4 12">Nucleoside diphosphate kinase</fullName>
        <shortName evidence="12">NDK</shortName>
        <shortName evidence="12">NDP kinase</shortName>
        <ecNumber evidence="3 12">2.7.4.6</ecNumber>
    </recommendedName>
    <alternativeName>
        <fullName evidence="12">Nucleoside-2-P kinase</fullName>
    </alternativeName>
</protein>
<evidence type="ECO:0000256" key="8">
    <source>
        <dbReference type="ARBA" id="ARBA00022777"/>
    </source>
</evidence>
<accession>A0A3N4Z723</accession>
<dbReference type="EC" id="2.7.4.6" evidence="3 12"/>
<evidence type="ECO:0000256" key="7">
    <source>
        <dbReference type="ARBA" id="ARBA00022741"/>
    </source>
</evidence>
<evidence type="ECO:0000256" key="3">
    <source>
        <dbReference type="ARBA" id="ARBA00012966"/>
    </source>
</evidence>
<keyword evidence="5 12" id="KW-0808">Transferase</keyword>
<evidence type="ECO:0000256" key="2">
    <source>
        <dbReference type="ARBA" id="ARBA00008142"/>
    </source>
</evidence>
<dbReference type="InterPro" id="IPR023005">
    <property type="entry name" value="Nucleoside_diP_kinase_AS"/>
</dbReference>
<keyword evidence="9 12" id="KW-0067">ATP-binding</keyword>
<keyword evidence="12" id="KW-0597">Phosphoprotein</keyword>
<organism evidence="17 18">
    <name type="scientific">Georgenia muralis</name>
    <dbReference type="NCBI Taxonomy" id="154117"/>
    <lineage>
        <taxon>Bacteria</taxon>
        <taxon>Bacillati</taxon>
        <taxon>Actinomycetota</taxon>
        <taxon>Actinomycetes</taxon>
        <taxon>Micrococcales</taxon>
        <taxon>Bogoriellaceae</taxon>
        <taxon>Georgenia</taxon>
    </lineage>
</organism>
<feature type="active site" description="Pros-phosphohistidine intermediate" evidence="12 13">
    <location>
        <position position="130"/>
    </location>
</feature>
<dbReference type="PRINTS" id="PR01243">
    <property type="entry name" value="NUCDPKINASE"/>
</dbReference>
<dbReference type="RefSeq" id="WP_123917617.1">
    <property type="nucleotide sequence ID" value="NZ_RKRA01000001.1"/>
</dbReference>
<dbReference type="FunFam" id="3.30.70.141:FF:000003">
    <property type="entry name" value="Nucleoside diphosphate kinase"/>
    <property type="match status" value="1"/>
</dbReference>
<dbReference type="GO" id="GO:0005524">
    <property type="term" value="F:ATP binding"/>
    <property type="evidence" value="ECO:0007669"/>
    <property type="project" value="UniProtKB-UniRule"/>
</dbReference>
<feature type="binding site" evidence="12 13">
    <location>
        <position position="68"/>
    </location>
    <ligand>
        <name>ATP</name>
        <dbReference type="ChEBI" id="CHEBI:30616"/>
    </ligand>
</feature>
<comment type="cofactor">
    <cofactor evidence="1 12">
        <name>Mg(2+)</name>
        <dbReference type="ChEBI" id="CHEBI:18420"/>
    </cofactor>
</comment>
<dbReference type="GO" id="GO:0006183">
    <property type="term" value="P:GTP biosynthetic process"/>
    <property type="evidence" value="ECO:0007669"/>
    <property type="project" value="UniProtKB-UniRule"/>
</dbReference>
<evidence type="ECO:0000256" key="1">
    <source>
        <dbReference type="ARBA" id="ARBA00001946"/>
    </source>
</evidence>
<sequence>MTTTSSAAATPAERTLVLVKPDGVARGLTGEVLRRVEAKGYRIVALEMRTADDALLAEHYAEHQGKPFFAPLVEFMRSGPVVAAVVEGGRVIEGFRSLAGTTEPTGAAPGTIRGDLGRDWGTSVVQNLVHGSDSPESAAREIGLWFPAL</sequence>
<dbReference type="SMART" id="SM00562">
    <property type="entry name" value="NDK"/>
    <property type="match status" value="1"/>
</dbReference>
<keyword evidence="18" id="KW-1185">Reference proteome</keyword>
<name>A0A3N4Z723_9MICO</name>
<keyword evidence="11 12" id="KW-0546">Nucleotide metabolism</keyword>
<evidence type="ECO:0000313" key="18">
    <source>
        <dbReference type="Proteomes" id="UP000280726"/>
    </source>
</evidence>
<dbReference type="GO" id="GO:0005737">
    <property type="term" value="C:cytoplasm"/>
    <property type="evidence" value="ECO:0007669"/>
    <property type="project" value="UniProtKB-SubCell"/>
</dbReference>
<dbReference type="OrthoDB" id="9801161at2"/>
<comment type="similarity">
    <text evidence="2 12 13 14">Belongs to the NDK family.</text>
</comment>
<feature type="binding site" evidence="12 13">
    <location>
        <position position="127"/>
    </location>
    <ligand>
        <name>ATP</name>
        <dbReference type="ChEBI" id="CHEBI:30616"/>
    </ligand>
</feature>
<proteinExistence type="inferred from homology"/>
<comment type="subcellular location">
    <subcellularLocation>
        <location evidence="12">Cytoplasm</location>
    </subcellularLocation>
</comment>
<dbReference type="InterPro" id="IPR036850">
    <property type="entry name" value="NDK-like_dom_sf"/>
</dbReference>
<dbReference type="EMBL" id="RKRA01000001">
    <property type="protein sequence ID" value="RPF27814.1"/>
    <property type="molecule type" value="Genomic_DNA"/>
</dbReference>
<dbReference type="PROSITE" id="PS00469">
    <property type="entry name" value="NDPK"/>
    <property type="match status" value="1"/>
</dbReference>
<dbReference type="InterPro" id="IPR034907">
    <property type="entry name" value="NDK-like_dom"/>
</dbReference>
<feature type="binding site" evidence="12 13">
    <location>
        <position position="113"/>
    </location>
    <ligand>
        <name>ATP</name>
        <dbReference type="ChEBI" id="CHEBI:30616"/>
    </ligand>
</feature>
<evidence type="ECO:0000256" key="12">
    <source>
        <dbReference type="HAMAP-Rule" id="MF_00451"/>
    </source>
</evidence>
<evidence type="ECO:0000256" key="11">
    <source>
        <dbReference type="ARBA" id="ARBA00023080"/>
    </source>
</evidence>
<dbReference type="PROSITE" id="PS51374">
    <property type="entry name" value="NDPK_LIKE"/>
    <property type="match status" value="1"/>
</dbReference>
<comment type="catalytic activity">
    <reaction evidence="12 15">
        <text>a 2'-deoxyribonucleoside 5'-diphosphate + ATP = a 2'-deoxyribonucleoside 5'-triphosphate + ADP</text>
        <dbReference type="Rhea" id="RHEA:44640"/>
        <dbReference type="ChEBI" id="CHEBI:30616"/>
        <dbReference type="ChEBI" id="CHEBI:61560"/>
        <dbReference type="ChEBI" id="CHEBI:73316"/>
        <dbReference type="ChEBI" id="CHEBI:456216"/>
        <dbReference type="EC" id="2.7.4.6"/>
    </reaction>
</comment>
<dbReference type="GO" id="GO:0004550">
    <property type="term" value="F:nucleoside diphosphate kinase activity"/>
    <property type="evidence" value="ECO:0007669"/>
    <property type="project" value="UniProtKB-UniRule"/>
</dbReference>
<dbReference type="PANTHER" id="PTHR11349">
    <property type="entry name" value="NUCLEOSIDE DIPHOSPHATE KINASE"/>
    <property type="match status" value="1"/>
</dbReference>
<feature type="binding site" evidence="12 13">
    <location>
        <position position="102"/>
    </location>
    <ligand>
        <name>ATP</name>
        <dbReference type="ChEBI" id="CHEBI:30616"/>
    </ligand>
</feature>
<dbReference type="Proteomes" id="UP000280726">
    <property type="component" value="Unassembled WGS sequence"/>
</dbReference>
<dbReference type="AlphaFoldDB" id="A0A3N4Z723"/>
<feature type="domain" description="Nucleoside diphosphate kinase-like" evidence="16">
    <location>
        <begin position="12"/>
        <end position="149"/>
    </location>
</feature>
<comment type="subunit">
    <text evidence="12">Homotetramer.</text>
</comment>